<name>A0ABR3JK68_9AGAR</name>
<accession>A0ABR3JK68</accession>
<gene>
    <name evidence="1" type="ORF">HGRIS_002334</name>
</gene>
<reference evidence="2" key="1">
    <citation type="submission" date="2024-06" db="EMBL/GenBank/DDBJ databases">
        <title>Multi-omics analyses provide insights into the biosynthesis of the anticancer antibiotic pleurotin in Hohenbuehelia grisea.</title>
        <authorList>
            <person name="Weaver J.A."/>
            <person name="Alberti F."/>
        </authorList>
    </citation>
    <scope>NUCLEOTIDE SEQUENCE [LARGE SCALE GENOMIC DNA]</scope>
    <source>
        <strain evidence="2">T-177</strain>
    </source>
</reference>
<evidence type="ECO:0000313" key="1">
    <source>
        <dbReference type="EMBL" id="KAL0956174.1"/>
    </source>
</evidence>
<sequence>MVLTIAPRALSFTTATTDSDLQLQPPVALSNFLFGICPLYHLPSAMHLFSESDRMIPPHRTASLNNIALNYQERPDLMFNSQVIPRQIQLLSLFLPQLALTWHS</sequence>
<organism evidence="1 2">
    <name type="scientific">Hohenbuehelia grisea</name>
    <dbReference type="NCBI Taxonomy" id="104357"/>
    <lineage>
        <taxon>Eukaryota</taxon>
        <taxon>Fungi</taxon>
        <taxon>Dikarya</taxon>
        <taxon>Basidiomycota</taxon>
        <taxon>Agaricomycotina</taxon>
        <taxon>Agaricomycetes</taxon>
        <taxon>Agaricomycetidae</taxon>
        <taxon>Agaricales</taxon>
        <taxon>Pleurotineae</taxon>
        <taxon>Pleurotaceae</taxon>
        <taxon>Hohenbuehelia</taxon>
    </lineage>
</organism>
<evidence type="ECO:0000313" key="2">
    <source>
        <dbReference type="Proteomes" id="UP001556367"/>
    </source>
</evidence>
<dbReference type="Proteomes" id="UP001556367">
    <property type="component" value="Unassembled WGS sequence"/>
</dbReference>
<protein>
    <submittedName>
        <fullName evidence="1">Uncharacterized protein</fullName>
    </submittedName>
</protein>
<comment type="caution">
    <text evidence="1">The sequence shown here is derived from an EMBL/GenBank/DDBJ whole genome shotgun (WGS) entry which is preliminary data.</text>
</comment>
<dbReference type="EMBL" id="JASNQZ010000006">
    <property type="protein sequence ID" value="KAL0956174.1"/>
    <property type="molecule type" value="Genomic_DNA"/>
</dbReference>
<keyword evidence="2" id="KW-1185">Reference proteome</keyword>
<proteinExistence type="predicted"/>